<dbReference type="GeneID" id="92071515"/>
<proteinExistence type="inferred from homology"/>
<reference evidence="4 5" key="1">
    <citation type="submission" date="2023-01" db="EMBL/GenBank/DDBJ databases">
        <title>Analysis of 21 Apiospora genomes using comparative genomics revels a genus with tremendous synthesis potential of carbohydrate active enzymes and secondary metabolites.</title>
        <authorList>
            <person name="Sorensen T."/>
        </authorList>
    </citation>
    <scope>NUCLEOTIDE SEQUENCE [LARGE SCALE GENOMIC DNA]</scope>
    <source>
        <strain evidence="4 5">CBS 24483</strain>
    </source>
</reference>
<evidence type="ECO:0000313" key="5">
    <source>
        <dbReference type="Proteomes" id="UP001391051"/>
    </source>
</evidence>
<accession>A0ABR1QZA5</accession>
<gene>
    <name evidence="4" type="ORF">PG986_002231</name>
</gene>
<dbReference type="InterPro" id="IPR020476">
    <property type="entry name" value="Nudix_hydrolase"/>
</dbReference>
<protein>
    <submittedName>
        <fullName evidence="4">NUDIX hydrolase domain-like protein</fullName>
    </submittedName>
</protein>
<keyword evidence="1 2" id="KW-0378">Hydrolase</keyword>
<dbReference type="PRINTS" id="PR00502">
    <property type="entry name" value="NUDIXFAMILY"/>
</dbReference>
<dbReference type="PANTHER" id="PTHR16099:SF5">
    <property type="entry name" value="NUCLEOTIDE TRIPHOSPHATE DIPHOSPHATASE NUDT15"/>
    <property type="match status" value="1"/>
</dbReference>
<dbReference type="InterPro" id="IPR015797">
    <property type="entry name" value="NUDIX_hydrolase-like_dom_sf"/>
</dbReference>
<feature type="domain" description="Nudix hydrolase" evidence="3">
    <location>
        <begin position="11"/>
        <end position="147"/>
    </location>
</feature>
<dbReference type="SUPFAM" id="SSF55811">
    <property type="entry name" value="Nudix"/>
    <property type="match status" value="1"/>
</dbReference>
<evidence type="ECO:0000256" key="1">
    <source>
        <dbReference type="ARBA" id="ARBA00022801"/>
    </source>
</evidence>
<dbReference type="RefSeq" id="XP_066707346.1">
    <property type="nucleotide sequence ID" value="XM_066838453.1"/>
</dbReference>
<dbReference type="Pfam" id="PF00293">
    <property type="entry name" value="NUDIX"/>
    <property type="match status" value="1"/>
</dbReference>
<dbReference type="InterPro" id="IPR020084">
    <property type="entry name" value="NUDIX_hydrolase_CS"/>
</dbReference>
<dbReference type="InterPro" id="IPR000086">
    <property type="entry name" value="NUDIX_hydrolase_dom"/>
</dbReference>
<evidence type="ECO:0000313" key="4">
    <source>
        <dbReference type="EMBL" id="KAK7967954.1"/>
    </source>
</evidence>
<dbReference type="PROSITE" id="PS51462">
    <property type="entry name" value="NUDIX"/>
    <property type="match status" value="1"/>
</dbReference>
<dbReference type="PANTHER" id="PTHR16099">
    <property type="entry name" value="8-OXO-DGTP DIPHOSPHATES NUDT15"/>
    <property type="match status" value="1"/>
</dbReference>
<keyword evidence="5" id="KW-1185">Reference proteome</keyword>
<name>A0ABR1QZA5_9PEZI</name>
<dbReference type="Gene3D" id="3.90.79.10">
    <property type="entry name" value="Nucleoside Triphosphate Pyrophosphohydrolase"/>
    <property type="match status" value="1"/>
</dbReference>
<dbReference type="CDD" id="cd04678">
    <property type="entry name" value="NUDIX_MTH2_Nudt15"/>
    <property type="match status" value="1"/>
</dbReference>
<evidence type="ECO:0000259" key="3">
    <source>
        <dbReference type="PROSITE" id="PS51462"/>
    </source>
</evidence>
<dbReference type="Proteomes" id="UP001391051">
    <property type="component" value="Unassembled WGS sequence"/>
</dbReference>
<evidence type="ECO:0000256" key="2">
    <source>
        <dbReference type="RuleBase" id="RU003476"/>
    </source>
</evidence>
<comment type="similarity">
    <text evidence="2">Belongs to the Nudix hydrolase family.</text>
</comment>
<sequence>MPTQPTQELPHPRVGVAAIVRNEKGEVIVGKRMGSHGSGSWALPGGHLEFGETYFACAERETLEETGLEARALKLVTVTDDVFEDLGKHYITLFVLCERKDTTKEPKVLEPEKCESWHWIGWDELKSWGEHQGATEGPYAEKKLFLPMMHLIQQSPEI</sequence>
<dbReference type="EMBL" id="JAQQWE010000001">
    <property type="protein sequence ID" value="KAK7967954.1"/>
    <property type="molecule type" value="Genomic_DNA"/>
</dbReference>
<dbReference type="PROSITE" id="PS00893">
    <property type="entry name" value="NUDIX_BOX"/>
    <property type="match status" value="1"/>
</dbReference>
<organism evidence="4 5">
    <name type="scientific">Apiospora aurea</name>
    <dbReference type="NCBI Taxonomy" id="335848"/>
    <lineage>
        <taxon>Eukaryota</taxon>
        <taxon>Fungi</taxon>
        <taxon>Dikarya</taxon>
        <taxon>Ascomycota</taxon>
        <taxon>Pezizomycotina</taxon>
        <taxon>Sordariomycetes</taxon>
        <taxon>Xylariomycetidae</taxon>
        <taxon>Amphisphaeriales</taxon>
        <taxon>Apiosporaceae</taxon>
        <taxon>Apiospora</taxon>
    </lineage>
</organism>
<comment type="caution">
    <text evidence="4">The sequence shown here is derived from an EMBL/GenBank/DDBJ whole genome shotgun (WGS) entry which is preliminary data.</text>
</comment>